<feature type="region of interest" description="Disordered" evidence="2">
    <location>
        <begin position="1"/>
        <end position="129"/>
    </location>
</feature>
<dbReference type="InterPro" id="IPR011990">
    <property type="entry name" value="TPR-like_helical_dom_sf"/>
</dbReference>
<feature type="region of interest" description="Disordered" evidence="2">
    <location>
        <begin position="160"/>
        <end position="279"/>
    </location>
</feature>
<keyword evidence="5" id="KW-1185">Reference proteome</keyword>
<feature type="compositionally biased region" description="Basic and acidic residues" evidence="2">
    <location>
        <begin position="879"/>
        <end position="895"/>
    </location>
</feature>
<evidence type="ECO:0000259" key="3">
    <source>
        <dbReference type="PROSITE" id="PS50157"/>
    </source>
</evidence>
<evidence type="ECO:0000256" key="2">
    <source>
        <dbReference type="SAM" id="MobiDB-lite"/>
    </source>
</evidence>
<feature type="compositionally biased region" description="Acidic residues" evidence="2">
    <location>
        <begin position="896"/>
        <end position="909"/>
    </location>
</feature>
<feature type="compositionally biased region" description="Pro residues" evidence="2">
    <location>
        <begin position="219"/>
        <end position="228"/>
    </location>
</feature>
<proteinExistence type="predicted"/>
<keyword evidence="1" id="KW-0863">Zinc-finger</keyword>
<keyword evidence="1" id="KW-0862">Zinc</keyword>
<dbReference type="PANTHER" id="PTHR36167">
    <property type="entry name" value="C2H2 FINGER DOMAIN TRANSCRIPTION FACTOR (EUROFUNG)-RELATED"/>
    <property type="match status" value="1"/>
</dbReference>
<dbReference type="GO" id="GO:0008270">
    <property type="term" value="F:zinc ion binding"/>
    <property type="evidence" value="ECO:0007669"/>
    <property type="project" value="UniProtKB-KW"/>
</dbReference>
<organism evidence="4 5">
    <name type="scientific">Cladonia borealis</name>
    <dbReference type="NCBI Taxonomy" id="184061"/>
    <lineage>
        <taxon>Eukaryota</taxon>
        <taxon>Fungi</taxon>
        <taxon>Dikarya</taxon>
        <taxon>Ascomycota</taxon>
        <taxon>Pezizomycotina</taxon>
        <taxon>Lecanoromycetes</taxon>
        <taxon>OSLEUM clade</taxon>
        <taxon>Lecanoromycetidae</taxon>
        <taxon>Lecanorales</taxon>
        <taxon>Lecanorineae</taxon>
        <taxon>Cladoniaceae</taxon>
        <taxon>Cladonia</taxon>
    </lineage>
</organism>
<feature type="compositionally biased region" description="Basic and acidic residues" evidence="2">
    <location>
        <begin position="925"/>
        <end position="943"/>
    </location>
</feature>
<keyword evidence="1" id="KW-0479">Metal-binding</keyword>
<feature type="compositionally biased region" description="Basic and acidic residues" evidence="2">
    <location>
        <begin position="167"/>
        <end position="198"/>
    </location>
</feature>
<feature type="compositionally biased region" description="Polar residues" evidence="2">
    <location>
        <begin position="98"/>
        <end position="112"/>
    </location>
</feature>
<sequence length="964" mass="108711">MAQQPQSPSMSLQDGHQNDHHHPTHIKSNADVPVDPNIAASSPTYPPYSPYAGHDMSHYQGHAPPPGYPQHWPQQYAGHPHGMPGGPYSSPGTGGSAQGTPASAGPRSSQVYSFVPIPGAQQHKRPRRRYEEIERMYKCGWQGCEKAYGTLNHLNAHVTMQSHGQKRTPEEFKEIRKEWKQRKKEEEQQRKAEEDRQRAANGGSEPSTDPNQAGGSNYPPGPGRPQLPPIGYAPAGNQGAPVSYPSGVDQMYQAQGNGQVYPGYPHSPYGQGQQISLQHSRQRLLPQHPSRSAWIQRGYAVEATQLEHRPAQTPPLPTPYVGRSNRPTKQETPYKKKSLQEELRWLKDPLKLAENVIVLLRRDEFQKALELVRLASKDIQCTVSWNHLVDYEMSKGRVTNASKIYNEMKKRAQQPDAHTFTTLFRGFAWHAKLPLSAPRALSIYHSMYNENCPIKPNVIHTNAVLKVCALAGDIDGLLGVAAMLPSRGIGAPNNLTYTTILNAIRMASWNDTKTQDNSPAKTERASQAVMQGRRLWEEIRDRWASGDLYIDEELVCAMGRILLLGKEAQDWDDILSLIEQTMGIRRQAPRLADPARARTLRQMEPLESTEEDVKGNVDLQTLLPPRDPSEDELSDPSTSAFALLPGRPPASQAAVRPGRNTLSLLIDACIRLQLVRPAQNYWGILTNSSGKYNITPDSENYHMYLRLLRVQRASRLAVELLEEMRGNRLDTKVTLQTKTFRIALSCCVRDMKNPNALANAAKLVRMMTDTLPHPDARALSMYLELATSTQRGNWRALMGVIRGTELGVRNLRSLLAYDLKAQEKQKTEDVMVLVKKLIGAYDMVLDLGREEMDQKESVRCREQRHILAAYVTKNMNLEKARERRKKDEQRERVGSFDEDGGDEEGDVEVGEDRRIDSRAYTLPGRGDEWRAQHRREKKGERRERVKRAIARKGESGLRSEQEEW</sequence>
<gene>
    <name evidence="4" type="ORF">JMJ35_008795</name>
</gene>
<dbReference type="Proteomes" id="UP001166286">
    <property type="component" value="Unassembled WGS sequence"/>
</dbReference>
<dbReference type="AlphaFoldDB" id="A0AA39QV79"/>
<feature type="compositionally biased region" description="Polar residues" evidence="2">
    <location>
        <begin position="204"/>
        <end position="215"/>
    </location>
</feature>
<dbReference type="Pfam" id="PF13812">
    <property type="entry name" value="PPR_3"/>
    <property type="match status" value="1"/>
</dbReference>
<dbReference type="GO" id="GO:0006355">
    <property type="term" value="P:regulation of DNA-templated transcription"/>
    <property type="evidence" value="ECO:0007669"/>
    <property type="project" value="InterPro"/>
</dbReference>
<feature type="region of interest" description="Disordered" evidence="2">
    <location>
        <begin position="879"/>
        <end position="964"/>
    </location>
</feature>
<dbReference type="PANTHER" id="PTHR36167:SF3">
    <property type="entry name" value="C2H2 FINGER DOMAIN TRANSCRIPTION FACTOR (EUROFUNG)-RELATED"/>
    <property type="match status" value="1"/>
</dbReference>
<feature type="domain" description="C2H2-type" evidence="3">
    <location>
        <begin position="137"/>
        <end position="168"/>
    </location>
</feature>
<dbReference type="Pfam" id="PF13041">
    <property type="entry name" value="PPR_2"/>
    <property type="match status" value="1"/>
</dbReference>
<dbReference type="EMBL" id="JAFEKC020000020">
    <property type="protein sequence ID" value="KAK0508519.1"/>
    <property type="molecule type" value="Genomic_DNA"/>
</dbReference>
<dbReference type="PROSITE" id="PS50157">
    <property type="entry name" value="ZINC_FINGER_C2H2_2"/>
    <property type="match status" value="1"/>
</dbReference>
<dbReference type="InterPro" id="IPR013087">
    <property type="entry name" value="Znf_C2H2_type"/>
</dbReference>
<accession>A0AA39QV79</accession>
<feature type="region of interest" description="Disordered" evidence="2">
    <location>
        <begin position="310"/>
        <end position="336"/>
    </location>
</feature>
<name>A0AA39QV79_9LECA</name>
<protein>
    <recommendedName>
        <fullName evidence="3">C2H2-type domain-containing protein</fullName>
    </recommendedName>
</protein>
<feature type="compositionally biased region" description="Polar residues" evidence="2">
    <location>
        <begin position="270"/>
        <end position="279"/>
    </location>
</feature>
<dbReference type="Gene3D" id="1.25.40.10">
    <property type="entry name" value="Tetratricopeptide repeat domain"/>
    <property type="match status" value="2"/>
</dbReference>
<feature type="compositionally biased region" description="Polar residues" evidence="2">
    <location>
        <begin position="1"/>
        <end position="15"/>
    </location>
</feature>
<evidence type="ECO:0000313" key="4">
    <source>
        <dbReference type="EMBL" id="KAK0508519.1"/>
    </source>
</evidence>
<feature type="compositionally biased region" description="Low complexity" evidence="2">
    <location>
        <begin position="78"/>
        <end position="91"/>
    </location>
</feature>
<reference evidence="4" key="1">
    <citation type="submission" date="2023-03" db="EMBL/GenBank/DDBJ databases">
        <title>Complete genome of Cladonia borealis.</title>
        <authorList>
            <person name="Park H."/>
        </authorList>
    </citation>
    <scope>NUCLEOTIDE SEQUENCE</scope>
    <source>
        <strain evidence="4">ANT050790</strain>
    </source>
</reference>
<dbReference type="InterPro" id="IPR002885">
    <property type="entry name" value="PPR_rpt"/>
</dbReference>
<comment type="caution">
    <text evidence="4">The sequence shown here is derived from an EMBL/GenBank/DDBJ whole genome shotgun (WGS) entry which is preliminary data.</text>
</comment>
<evidence type="ECO:0000256" key="1">
    <source>
        <dbReference type="PROSITE-ProRule" id="PRU00042"/>
    </source>
</evidence>
<feature type="region of interest" description="Disordered" evidence="2">
    <location>
        <begin position="603"/>
        <end position="655"/>
    </location>
</feature>
<feature type="compositionally biased region" description="Basic and acidic residues" evidence="2">
    <location>
        <begin position="951"/>
        <end position="964"/>
    </location>
</feature>
<evidence type="ECO:0000313" key="5">
    <source>
        <dbReference type="Proteomes" id="UP001166286"/>
    </source>
</evidence>
<dbReference type="PROSITE" id="PS00028">
    <property type="entry name" value="ZINC_FINGER_C2H2_1"/>
    <property type="match status" value="1"/>
</dbReference>
<dbReference type="InterPro" id="IPR039327">
    <property type="entry name" value="CON7-like"/>
</dbReference>